<evidence type="ECO:0000259" key="7">
    <source>
        <dbReference type="Pfam" id="PF08478"/>
    </source>
</evidence>
<keyword evidence="4 6" id="KW-1133">Transmembrane helix</keyword>
<keyword evidence="3 6" id="KW-0812">Transmembrane</keyword>
<reference evidence="8" key="1">
    <citation type="journal article" date="2013" name="Sci. Rep.">
        <title>Metagenomics uncovers a new group of low GC and ultra-small marine Actinobacteria.</title>
        <authorList>
            <person name="Ghai R."/>
            <person name="Mizuno C.M."/>
            <person name="Picazo A."/>
            <person name="Camacho A."/>
            <person name="Rodriguez-Valera F."/>
        </authorList>
    </citation>
    <scope>NUCLEOTIDE SEQUENCE</scope>
</reference>
<keyword evidence="1" id="KW-1003">Cell membrane</keyword>
<keyword evidence="5" id="KW-0131">Cell cycle</keyword>
<accession>S5DK93</accession>
<evidence type="ECO:0000256" key="6">
    <source>
        <dbReference type="SAM" id="Phobius"/>
    </source>
</evidence>
<evidence type="ECO:0000256" key="3">
    <source>
        <dbReference type="ARBA" id="ARBA00022692"/>
    </source>
</evidence>
<keyword evidence="6" id="KW-0472">Membrane</keyword>
<dbReference type="EMBL" id="KC811124">
    <property type="protein sequence ID" value="AGQ19184.1"/>
    <property type="molecule type" value="Genomic_DNA"/>
</dbReference>
<dbReference type="AlphaFoldDB" id="S5DK93"/>
<evidence type="ECO:0000256" key="1">
    <source>
        <dbReference type="ARBA" id="ARBA00022475"/>
    </source>
</evidence>
<sequence length="230" mass="26353">MKDYNESQTRTFKTFLVFTMSCLSILLILMTVTSQTYRISEIAYNFSDDFELKSLEQLYGKSIWMVDENSFEDVYKDNPDIKKLSITKDLPSRLLITVEVYEKMAYLYDQRSSITNIKLLHENNYSISVKEVKFPISIVQILNGPVGEGFNGEIISLFKTLEKYEYSKKDLTLEYDGKGLVAFYNKGTYELGDAIDLGKKGSVLGAYLKRDFCNGTVRFISSDSTVENCT</sequence>
<dbReference type="Pfam" id="PF08478">
    <property type="entry name" value="POTRA_1"/>
    <property type="match status" value="1"/>
</dbReference>
<name>S5DK93_9ACTN</name>
<organism evidence="8">
    <name type="scientific">Candidatus Actinomarina minuta</name>
    <dbReference type="NCBI Taxonomy" id="1389454"/>
    <lineage>
        <taxon>Bacteria</taxon>
        <taxon>Bacillati</taxon>
        <taxon>Actinomycetota</taxon>
        <taxon>Actinomycetes</taxon>
        <taxon>Candidatus Actinomarinidae</taxon>
        <taxon>Candidatus Actinomarinales</taxon>
        <taxon>Candidatus Actinomarineae</taxon>
        <taxon>Candidatus Actinomarinaceae</taxon>
        <taxon>Candidatus Actinomarina</taxon>
    </lineage>
</organism>
<feature type="transmembrane region" description="Helical" evidence="6">
    <location>
        <begin position="12"/>
        <end position="32"/>
    </location>
</feature>
<evidence type="ECO:0000256" key="4">
    <source>
        <dbReference type="ARBA" id="ARBA00022989"/>
    </source>
</evidence>
<evidence type="ECO:0000256" key="2">
    <source>
        <dbReference type="ARBA" id="ARBA00022618"/>
    </source>
</evidence>
<feature type="domain" description="POTRA" evidence="7">
    <location>
        <begin position="53"/>
        <end position="99"/>
    </location>
</feature>
<evidence type="ECO:0000313" key="8">
    <source>
        <dbReference type="EMBL" id="AGQ19184.1"/>
    </source>
</evidence>
<evidence type="ECO:0000256" key="5">
    <source>
        <dbReference type="ARBA" id="ARBA00023306"/>
    </source>
</evidence>
<protein>
    <submittedName>
        <fullName evidence="8">MedDCM-OCT-S31-C31-cds31</fullName>
    </submittedName>
</protein>
<keyword evidence="2" id="KW-0132">Cell division</keyword>
<dbReference type="InterPro" id="IPR013685">
    <property type="entry name" value="POTRA_FtsQ_type"/>
</dbReference>
<proteinExistence type="predicted"/>